<dbReference type="Proteomes" id="UP000031599">
    <property type="component" value="Unassembled WGS sequence"/>
</dbReference>
<dbReference type="InterPro" id="IPR042104">
    <property type="entry name" value="PKS_dehydratase_sf"/>
</dbReference>
<accession>A0A0C2CUK8</accession>
<evidence type="ECO:0000313" key="5">
    <source>
        <dbReference type="Proteomes" id="UP000031599"/>
    </source>
</evidence>
<dbReference type="AlphaFoldDB" id="A0A0C2CUK8"/>
<dbReference type="InterPro" id="IPR020807">
    <property type="entry name" value="PKS_DH"/>
</dbReference>
<feature type="active site" description="Proton acceptor; for dehydratase activity" evidence="1">
    <location>
        <position position="29"/>
    </location>
</feature>
<evidence type="ECO:0000256" key="1">
    <source>
        <dbReference type="PROSITE-ProRule" id="PRU01363"/>
    </source>
</evidence>
<evidence type="ECO:0000259" key="3">
    <source>
        <dbReference type="PROSITE" id="PS52019"/>
    </source>
</evidence>
<dbReference type="Pfam" id="PF14765">
    <property type="entry name" value="PS-DH"/>
    <property type="match status" value="1"/>
</dbReference>
<gene>
    <name evidence="4" type="ORF">DB30_03265</name>
</gene>
<protein>
    <submittedName>
        <fullName evidence="4">Polyketide synthase</fullName>
    </submittedName>
</protein>
<feature type="region of interest" description="Disordered" evidence="2">
    <location>
        <begin position="303"/>
        <end position="325"/>
    </location>
</feature>
<evidence type="ECO:0000256" key="2">
    <source>
        <dbReference type="SAM" id="MobiDB-lite"/>
    </source>
</evidence>
<dbReference type="InterPro" id="IPR049552">
    <property type="entry name" value="PKS_DH_N"/>
</dbReference>
<sequence length="325" mass="35245">MTVLPLPSVLASLRCRVALTCDDPVLRDHHVHGVRIMPGVTFLDMLWRILAARGVEVGAIELRRCVFRAPASVDRARGRELLFEIGEGRDGGQVIVRGRAQVAGDHASASALASALEAEPREHFVADLASVAPLDPHAREQIGPRGPVVEAHELDQLYAMSRGLGTVHGPFMRGLGSLREHADGLHAALELGDEAAGHVDDFFLHPALLDCATLLPSIYFARTAGTVAEPVIPVHIAAVRGFRRPRGRRCHVWVPRASCRVISSELSTADLYLLDEDGELLASLLGLSFKRVRERQLITRLEPDATPLEPSPAPAPAALDRKRVV</sequence>
<dbReference type="EMBL" id="JMCC02000231">
    <property type="protein sequence ID" value="KIG11582.1"/>
    <property type="molecule type" value="Genomic_DNA"/>
</dbReference>
<feature type="active site" description="Proton donor; for dehydratase activity" evidence="1">
    <location>
        <position position="210"/>
    </location>
</feature>
<feature type="region of interest" description="N-terminal hotdog fold" evidence="1">
    <location>
        <begin position="1"/>
        <end position="118"/>
    </location>
</feature>
<dbReference type="SMART" id="SM00826">
    <property type="entry name" value="PKS_DH"/>
    <property type="match status" value="1"/>
</dbReference>
<dbReference type="Pfam" id="PF21089">
    <property type="entry name" value="PKS_DH_N"/>
    <property type="match status" value="1"/>
</dbReference>
<name>A0A0C2CUK8_9BACT</name>
<feature type="domain" description="PKS/mFAS DH" evidence="3">
    <location>
        <begin position="1"/>
        <end position="298"/>
    </location>
</feature>
<evidence type="ECO:0000313" key="4">
    <source>
        <dbReference type="EMBL" id="KIG11582.1"/>
    </source>
</evidence>
<dbReference type="RefSeq" id="WP_052559430.1">
    <property type="nucleotide sequence ID" value="NZ_JMCC02000231.1"/>
</dbReference>
<organism evidence="4 5">
    <name type="scientific">Enhygromyxa salina</name>
    <dbReference type="NCBI Taxonomy" id="215803"/>
    <lineage>
        <taxon>Bacteria</taxon>
        <taxon>Pseudomonadati</taxon>
        <taxon>Myxococcota</taxon>
        <taxon>Polyangia</taxon>
        <taxon>Nannocystales</taxon>
        <taxon>Nannocystaceae</taxon>
        <taxon>Enhygromyxa</taxon>
    </lineage>
</organism>
<proteinExistence type="predicted"/>
<dbReference type="InterPro" id="IPR049551">
    <property type="entry name" value="PKS_DH_C"/>
</dbReference>
<dbReference type="InterPro" id="IPR049900">
    <property type="entry name" value="PKS_mFAS_DH"/>
</dbReference>
<dbReference type="PROSITE" id="PS52019">
    <property type="entry name" value="PKS_MFAS_DH"/>
    <property type="match status" value="1"/>
</dbReference>
<comment type="caution">
    <text evidence="4">The sequence shown here is derived from an EMBL/GenBank/DDBJ whole genome shotgun (WGS) entry which is preliminary data.</text>
</comment>
<feature type="region of interest" description="C-terminal hotdog fold" evidence="1">
    <location>
        <begin position="147"/>
        <end position="298"/>
    </location>
</feature>
<reference evidence="4 5" key="1">
    <citation type="submission" date="2014-12" db="EMBL/GenBank/DDBJ databases">
        <title>Genome assembly of Enhygromyxa salina DSM 15201.</title>
        <authorList>
            <person name="Sharma G."/>
            <person name="Subramanian S."/>
        </authorList>
    </citation>
    <scope>NUCLEOTIDE SEQUENCE [LARGE SCALE GENOMIC DNA]</scope>
    <source>
        <strain evidence="4 5">DSM 15201</strain>
    </source>
</reference>
<dbReference type="Gene3D" id="3.10.129.110">
    <property type="entry name" value="Polyketide synthase dehydratase"/>
    <property type="match status" value="1"/>
</dbReference>